<dbReference type="Proteomes" id="UP000834106">
    <property type="component" value="Chromosome 22"/>
</dbReference>
<evidence type="ECO:0000313" key="4">
    <source>
        <dbReference type="Proteomes" id="UP000834106"/>
    </source>
</evidence>
<keyword evidence="2" id="KW-0732">Signal</keyword>
<gene>
    <name evidence="3" type="ORF">FPE_LOCUS33733</name>
</gene>
<name>A0AAD2AEP2_9LAMI</name>
<feature type="chain" id="PRO_5042005421" description="Secreted protein" evidence="2">
    <location>
        <begin position="18"/>
        <end position="130"/>
    </location>
</feature>
<reference evidence="3" key="1">
    <citation type="submission" date="2023-05" db="EMBL/GenBank/DDBJ databases">
        <authorList>
            <person name="Huff M."/>
        </authorList>
    </citation>
    <scope>NUCLEOTIDE SEQUENCE</scope>
</reference>
<sequence>MSASWICLSGAISAVSAHCSSCPGLFSSSVEGSDSCLSSSAQGFSFNLAHSSRANVCSPSPSVSGAGSASAKRFMQKPPVRPTGFSPTNTVSPGYEDNGCFSCCSQEEAEAVTGKSGCNFARICSLHTAP</sequence>
<dbReference type="EMBL" id="OU503057">
    <property type="protein sequence ID" value="CAI9786303.1"/>
    <property type="molecule type" value="Genomic_DNA"/>
</dbReference>
<proteinExistence type="predicted"/>
<feature type="compositionally biased region" description="Low complexity" evidence="1">
    <location>
        <begin position="58"/>
        <end position="71"/>
    </location>
</feature>
<accession>A0AAD2AEP2</accession>
<dbReference type="AlphaFoldDB" id="A0AAD2AEP2"/>
<feature type="region of interest" description="Disordered" evidence="1">
    <location>
        <begin position="57"/>
        <end position="94"/>
    </location>
</feature>
<evidence type="ECO:0000313" key="3">
    <source>
        <dbReference type="EMBL" id="CAI9786303.1"/>
    </source>
</evidence>
<evidence type="ECO:0000256" key="2">
    <source>
        <dbReference type="SAM" id="SignalP"/>
    </source>
</evidence>
<feature type="signal peptide" evidence="2">
    <location>
        <begin position="1"/>
        <end position="17"/>
    </location>
</feature>
<keyword evidence="4" id="KW-1185">Reference proteome</keyword>
<evidence type="ECO:0000256" key="1">
    <source>
        <dbReference type="SAM" id="MobiDB-lite"/>
    </source>
</evidence>
<protein>
    <recommendedName>
        <fullName evidence="5">Secreted protein</fullName>
    </recommendedName>
</protein>
<evidence type="ECO:0008006" key="5">
    <source>
        <dbReference type="Google" id="ProtNLM"/>
    </source>
</evidence>
<organism evidence="3 4">
    <name type="scientific">Fraxinus pennsylvanica</name>
    <dbReference type="NCBI Taxonomy" id="56036"/>
    <lineage>
        <taxon>Eukaryota</taxon>
        <taxon>Viridiplantae</taxon>
        <taxon>Streptophyta</taxon>
        <taxon>Embryophyta</taxon>
        <taxon>Tracheophyta</taxon>
        <taxon>Spermatophyta</taxon>
        <taxon>Magnoliopsida</taxon>
        <taxon>eudicotyledons</taxon>
        <taxon>Gunneridae</taxon>
        <taxon>Pentapetalae</taxon>
        <taxon>asterids</taxon>
        <taxon>lamiids</taxon>
        <taxon>Lamiales</taxon>
        <taxon>Oleaceae</taxon>
        <taxon>Oleeae</taxon>
        <taxon>Fraxinus</taxon>
    </lineage>
</organism>